<dbReference type="AlphaFoldDB" id="A0A932HVI1"/>
<dbReference type="Pfam" id="PF00126">
    <property type="entry name" value="HTH_1"/>
    <property type="match status" value="1"/>
</dbReference>
<evidence type="ECO:0000256" key="5">
    <source>
        <dbReference type="SAM" id="MobiDB-lite"/>
    </source>
</evidence>
<dbReference type="FunFam" id="1.10.10.10:FF:000001">
    <property type="entry name" value="LysR family transcriptional regulator"/>
    <property type="match status" value="1"/>
</dbReference>
<feature type="compositionally biased region" description="Low complexity" evidence="5">
    <location>
        <begin position="308"/>
        <end position="317"/>
    </location>
</feature>
<comment type="caution">
    <text evidence="7">The sequence shown here is derived from an EMBL/GenBank/DDBJ whole genome shotgun (WGS) entry which is preliminary data.</text>
</comment>
<feature type="region of interest" description="Disordered" evidence="5">
    <location>
        <begin position="306"/>
        <end position="337"/>
    </location>
</feature>
<dbReference type="Gene3D" id="1.10.10.10">
    <property type="entry name" value="Winged helix-like DNA-binding domain superfamily/Winged helix DNA-binding domain"/>
    <property type="match status" value="1"/>
</dbReference>
<dbReference type="InterPro" id="IPR005119">
    <property type="entry name" value="LysR_subst-bd"/>
</dbReference>
<evidence type="ECO:0000256" key="1">
    <source>
        <dbReference type="ARBA" id="ARBA00009437"/>
    </source>
</evidence>
<dbReference type="Gene3D" id="3.40.190.290">
    <property type="match status" value="1"/>
</dbReference>
<evidence type="ECO:0000256" key="2">
    <source>
        <dbReference type="ARBA" id="ARBA00023015"/>
    </source>
</evidence>
<gene>
    <name evidence="7" type="ORF">HYZ11_01530</name>
</gene>
<dbReference type="PANTHER" id="PTHR30419">
    <property type="entry name" value="HTH-TYPE TRANSCRIPTIONAL REGULATOR YBHD"/>
    <property type="match status" value="1"/>
</dbReference>
<dbReference type="GO" id="GO:0005829">
    <property type="term" value="C:cytosol"/>
    <property type="evidence" value="ECO:0007669"/>
    <property type="project" value="TreeGrafter"/>
</dbReference>
<dbReference type="InterPro" id="IPR036388">
    <property type="entry name" value="WH-like_DNA-bd_sf"/>
</dbReference>
<dbReference type="SUPFAM" id="SSF53850">
    <property type="entry name" value="Periplasmic binding protein-like II"/>
    <property type="match status" value="1"/>
</dbReference>
<feature type="domain" description="HTH lysR-type" evidence="6">
    <location>
        <begin position="14"/>
        <end position="71"/>
    </location>
</feature>
<evidence type="ECO:0000259" key="6">
    <source>
        <dbReference type="PROSITE" id="PS50931"/>
    </source>
</evidence>
<sequence length="337" mass="37393">MLQHKFQMVEGIAMNLETLQLFCHVARHQSFSRGALESNVTQSAASQAVRQIEEELGVRLLDRSKRPLEVTPEGVKFYRACRKLLEGFERVRAELGGREKRIAGTIRVAAIYSVGLHAMGARMQNFRMIHPEARVRLECLHPEEVVQSVLEDSADVGVLSYPPANRALTVVPLQDELMLLVCPPAHHLVRKRAVRLAELAGEPYVHFDGDLAVRKAVDRAFRRADVRPQVVMEFDNVESIKQAVSTGTGVSILPEPALQKELAIGTLVGIPIEGEPIRRPIALIYRRGKPLSPTVERFIEVLRRGEEAPPSAVSAAEIGLQGHEPRRRPAPPAAPED</sequence>
<dbReference type="InterPro" id="IPR050950">
    <property type="entry name" value="HTH-type_LysR_regulators"/>
</dbReference>
<accession>A0A932HVI1</accession>
<keyword evidence="3" id="KW-0238">DNA-binding</keyword>
<reference evidence="7" key="1">
    <citation type="submission" date="2020-07" db="EMBL/GenBank/DDBJ databases">
        <title>Huge and variable diversity of episymbiotic CPR bacteria and DPANN archaea in groundwater ecosystems.</title>
        <authorList>
            <person name="He C.Y."/>
            <person name="Keren R."/>
            <person name="Whittaker M."/>
            <person name="Farag I.F."/>
            <person name="Doudna J."/>
            <person name="Cate J.H.D."/>
            <person name="Banfield J.F."/>
        </authorList>
    </citation>
    <scope>NUCLEOTIDE SEQUENCE</scope>
    <source>
        <strain evidence="7">NC_groundwater_763_Ag_S-0.2um_68_21</strain>
    </source>
</reference>
<dbReference type="InterPro" id="IPR000847">
    <property type="entry name" value="LysR_HTH_N"/>
</dbReference>
<dbReference type="GO" id="GO:0003677">
    <property type="term" value="F:DNA binding"/>
    <property type="evidence" value="ECO:0007669"/>
    <property type="project" value="UniProtKB-KW"/>
</dbReference>
<keyword evidence="2" id="KW-0805">Transcription regulation</keyword>
<dbReference type="SUPFAM" id="SSF46785">
    <property type="entry name" value="Winged helix' DNA-binding domain"/>
    <property type="match status" value="1"/>
</dbReference>
<dbReference type="PRINTS" id="PR00039">
    <property type="entry name" value="HTHLYSR"/>
</dbReference>
<dbReference type="Proteomes" id="UP000782312">
    <property type="component" value="Unassembled WGS sequence"/>
</dbReference>
<dbReference type="GO" id="GO:0003700">
    <property type="term" value="F:DNA-binding transcription factor activity"/>
    <property type="evidence" value="ECO:0007669"/>
    <property type="project" value="InterPro"/>
</dbReference>
<proteinExistence type="inferred from homology"/>
<evidence type="ECO:0000313" key="8">
    <source>
        <dbReference type="Proteomes" id="UP000782312"/>
    </source>
</evidence>
<dbReference type="PANTHER" id="PTHR30419:SF8">
    <property type="entry name" value="NITROGEN ASSIMILATION TRANSCRIPTIONAL ACTIVATOR-RELATED"/>
    <property type="match status" value="1"/>
</dbReference>
<evidence type="ECO:0000256" key="4">
    <source>
        <dbReference type="ARBA" id="ARBA00023163"/>
    </source>
</evidence>
<comment type="similarity">
    <text evidence="1">Belongs to the LysR transcriptional regulatory family.</text>
</comment>
<evidence type="ECO:0000256" key="3">
    <source>
        <dbReference type="ARBA" id="ARBA00023125"/>
    </source>
</evidence>
<keyword evidence="4" id="KW-0804">Transcription</keyword>
<dbReference type="InterPro" id="IPR036390">
    <property type="entry name" value="WH_DNA-bd_sf"/>
</dbReference>
<dbReference type="PROSITE" id="PS50931">
    <property type="entry name" value="HTH_LYSR"/>
    <property type="match status" value="1"/>
</dbReference>
<dbReference type="EMBL" id="JACPUR010000001">
    <property type="protein sequence ID" value="MBI3126271.1"/>
    <property type="molecule type" value="Genomic_DNA"/>
</dbReference>
<evidence type="ECO:0000313" key="7">
    <source>
        <dbReference type="EMBL" id="MBI3126271.1"/>
    </source>
</evidence>
<dbReference type="Pfam" id="PF03466">
    <property type="entry name" value="LysR_substrate"/>
    <property type="match status" value="1"/>
</dbReference>
<dbReference type="CDD" id="cd05466">
    <property type="entry name" value="PBP2_LTTR_substrate"/>
    <property type="match status" value="1"/>
</dbReference>
<name>A0A932HVI1_UNCTE</name>
<protein>
    <submittedName>
        <fullName evidence="7">LysR family transcriptional regulator</fullName>
    </submittedName>
</protein>
<organism evidence="7 8">
    <name type="scientific">Tectimicrobiota bacterium</name>
    <dbReference type="NCBI Taxonomy" id="2528274"/>
    <lineage>
        <taxon>Bacteria</taxon>
        <taxon>Pseudomonadati</taxon>
        <taxon>Nitrospinota/Tectimicrobiota group</taxon>
        <taxon>Candidatus Tectimicrobiota</taxon>
    </lineage>
</organism>